<evidence type="ECO:0000256" key="4">
    <source>
        <dbReference type="PROSITE-ProRule" id="PRU00023"/>
    </source>
</evidence>
<keyword evidence="3 4" id="KW-0040">ANK repeat</keyword>
<dbReference type="AlphaFoldDB" id="A0A9P0AFA5"/>
<protein>
    <submittedName>
        <fullName evidence="5">Uncharacterized protein</fullName>
    </submittedName>
</protein>
<comment type="similarity">
    <text evidence="1">Belongs to the ankyrin SOCS box (ASB) family.</text>
</comment>
<evidence type="ECO:0000313" key="5">
    <source>
        <dbReference type="EMBL" id="CAH0390564.1"/>
    </source>
</evidence>
<dbReference type="SMART" id="SM00248">
    <property type="entry name" value="ANK"/>
    <property type="match status" value="3"/>
</dbReference>
<evidence type="ECO:0000313" key="6">
    <source>
        <dbReference type="Proteomes" id="UP001152759"/>
    </source>
</evidence>
<dbReference type="GO" id="GO:0045732">
    <property type="term" value="P:positive regulation of protein catabolic process"/>
    <property type="evidence" value="ECO:0007669"/>
    <property type="project" value="TreeGrafter"/>
</dbReference>
<dbReference type="InterPro" id="IPR036770">
    <property type="entry name" value="Ankyrin_rpt-contain_sf"/>
</dbReference>
<accession>A0A9P0AFA5</accession>
<sequence length="455" mass="51945">MAYKRAECLIFLPKQVVWKGSRSRGHWCTQKANSVKGYVLLASEFIEQHPKLVQLFDKNSLLVVRNRDVPRLPAIDEEMDFVHEIFLDDSPSASVDPLSISTDHEHTSLLPLLIRYTTVTFSREVWKASDMRPAVDDSNRKAFRRLVARSFRLRHSDTGGILHLATSRRQEVLMRMALENGAKINSKSEFGKTALHLAAIEGSVSLVKVLLEKGAEVNVYERNGFSPLLGARDLESIDILLDYGAQVDFSHFKKMYPIIGLKKLQLLLECGLIDPEPLANQLDLPLFDRYGQLRLRCIGDHVVKVMALHGLTDLRNFHVEEYWNGNLSQMTRFREECDAEVASMKRHKFSGTDVSMRDALARSDYHLYRLLKNPVVSRAIGPDAIKKRYPIYGGILNNHFRKGRHRRWLQREGVESLKLLSRGFHRLPDEIVEEIVGCLSTVDILKLRRASAGQP</sequence>
<gene>
    <name evidence="5" type="ORF">BEMITA_LOCUS9274</name>
</gene>
<keyword evidence="6" id="KW-1185">Reference proteome</keyword>
<feature type="repeat" description="ANK" evidence="4">
    <location>
        <begin position="190"/>
        <end position="222"/>
    </location>
</feature>
<dbReference type="GO" id="GO:0016567">
    <property type="term" value="P:protein ubiquitination"/>
    <property type="evidence" value="ECO:0007669"/>
    <property type="project" value="TreeGrafter"/>
</dbReference>
<keyword evidence="2" id="KW-0677">Repeat</keyword>
<dbReference type="SUPFAM" id="SSF48403">
    <property type="entry name" value="Ankyrin repeat"/>
    <property type="match status" value="1"/>
</dbReference>
<dbReference type="InterPro" id="IPR051573">
    <property type="entry name" value="Ankyrin-SOCS_box_domain"/>
</dbReference>
<dbReference type="Gene3D" id="1.25.40.20">
    <property type="entry name" value="Ankyrin repeat-containing domain"/>
    <property type="match status" value="1"/>
</dbReference>
<dbReference type="InterPro" id="IPR002110">
    <property type="entry name" value="Ankyrin_rpt"/>
</dbReference>
<proteinExistence type="inferred from homology"/>
<dbReference type="Pfam" id="PF12796">
    <property type="entry name" value="Ank_2"/>
    <property type="match status" value="1"/>
</dbReference>
<evidence type="ECO:0000256" key="3">
    <source>
        <dbReference type="ARBA" id="ARBA00023043"/>
    </source>
</evidence>
<dbReference type="PANTHER" id="PTHR24136">
    <property type="entry name" value="SOWAH (DROSOPHILA) HOMOLOG"/>
    <property type="match status" value="1"/>
</dbReference>
<dbReference type="Proteomes" id="UP001152759">
    <property type="component" value="Chromosome 5"/>
</dbReference>
<dbReference type="PROSITE" id="PS50088">
    <property type="entry name" value="ANK_REPEAT"/>
    <property type="match status" value="1"/>
</dbReference>
<dbReference type="PROSITE" id="PS50297">
    <property type="entry name" value="ANK_REP_REGION"/>
    <property type="match status" value="1"/>
</dbReference>
<dbReference type="PANTHER" id="PTHR24136:SF15">
    <property type="entry name" value="ANK_REP_REGION DOMAIN-CONTAINING PROTEIN"/>
    <property type="match status" value="1"/>
</dbReference>
<reference evidence="5" key="1">
    <citation type="submission" date="2021-12" db="EMBL/GenBank/DDBJ databases">
        <authorList>
            <person name="King R."/>
        </authorList>
    </citation>
    <scope>NUCLEOTIDE SEQUENCE</scope>
</reference>
<evidence type="ECO:0000256" key="2">
    <source>
        <dbReference type="ARBA" id="ARBA00022737"/>
    </source>
</evidence>
<evidence type="ECO:0000256" key="1">
    <source>
        <dbReference type="ARBA" id="ARBA00005949"/>
    </source>
</evidence>
<name>A0A9P0AFA5_BEMTA</name>
<dbReference type="KEGG" id="btab:109040869"/>
<organism evidence="5 6">
    <name type="scientific">Bemisia tabaci</name>
    <name type="common">Sweetpotato whitefly</name>
    <name type="synonym">Aleurodes tabaci</name>
    <dbReference type="NCBI Taxonomy" id="7038"/>
    <lineage>
        <taxon>Eukaryota</taxon>
        <taxon>Metazoa</taxon>
        <taxon>Ecdysozoa</taxon>
        <taxon>Arthropoda</taxon>
        <taxon>Hexapoda</taxon>
        <taxon>Insecta</taxon>
        <taxon>Pterygota</taxon>
        <taxon>Neoptera</taxon>
        <taxon>Paraneoptera</taxon>
        <taxon>Hemiptera</taxon>
        <taxon>Sternorrhyncha</taxon>
        <taxon>Aleyrodoidea</taxon>
        <taxon>Aleyrodidae</taxon>
        <taxon>Aleyrodinae</taxon>
        <taxon>Bemisia</taxon>
    </lineage>
</organism>
<dbReference type="EMBL" id="OU963866">
    <property type="protein sequence ID" value="CAH0390564.1"/>
    <property type="molecule type" value="Genomic_DNA"/>
</dbReference>